<dbReference type="InterPro" id="IPR012132">
    <property type="entry name" value="GMC_OxRdtase"/>
</dbReference>
<dbReference type="Gene3D" id="3.50.50.60">
    <property type="entry name" value="FAD/NAD(P)-binding domain"/>
    <property type="match status" value="1"/>
</dbReference>
<reference evidence="4 5" key="1">
    <citation type="journal article" date="2019" name="Sci. Rep.">
        <title>Orb-weaving spider Araneus ventricosus genome elucidates the spidroin gene catalogue.</title>
        <authorList>
            <person name="Kono N."/>
            <person name="Nakamura H."/>
            <person name="Ohtoshi R."/>
            <person name="Moran D.A.P."/>
            <person name="Shinohara A."/>
            <person name="Yoshida Y."/>
            <person name="Fujiwara M."/>
            <person name="Mori M."/>
            <person name="Tomita M."/>
            <person name="Arakawa K."/>
        </authorList>
    </citation>
    <scope>NUCLEOTIDE SEQUENCE [LARGE SCALE GENOMIC DNA]</scope>
</reference>
<dbReference type="InterPro" id="IPR036188">
    <property type="entry name" value="FAD/NAD-bd_sf"/>
</dbReference>
<protein>
    <submittedName>
        <fullName evidence="4">Glucose dehydrogenase [FAD, quinone]</fullName>
    </submittedName>
</protein>
<feature type="domain" description="Glucose-methanol-choline oxidoreductase N-terminal" evidence="3">
    <location>
        <begin position="50"/>
        <end position="73"/>
    </location>
</feature>
<keyword evidence="5" id="KW-1185">Reference proteome</keyword>
<dbReference type="Proteomes" id="UP000499080">
    <property type="component" value="Unassembled WGS sequence"/>
</dbReference>
<comment type="caution">
    <text evidence="4">The sequence shown here is derived from an EMBL/GenBank/DDBJ whole genome shotgun (WGS) entry which is preliminary data.</text>
</comment>
<dbReference type="Pfam" id="PF00732">
    <property type="entry name" value="GMC_oxred_N"/>
    <property type="match status" value="1"/>
</dbReference>
<proteinExistence type="inferred from homology"/>
<keyword evidence="2" id="KW-0274">FAD</keyword>
<name>A0A4Y2VI75_ARAVE</name>
<evidence type="ECO:0000256" key="1">
    <source>
        <dbReference type="ARBA" id="ARBA00010790"/>
    </source>
</evidence>
<accession>A0A4Y2VI75</accession>
<organism evidence="4 5">
    <name type="scientific">Araneus ventricosus</name>
    <name type="common">Orbweaver spider</name>
    <name type="synonym">Epeira ventricosa</name>
    <dbReference type="NCBI Taxonomy" id="182803"/>
    <lineage>
        <taxon>Eukaryota</taxon>
        <taxon>Metazoa</taxon>
        <taxon>Ecdysozoa</taxon>
        <taxon>Arthropoda</taxon>
        <taxon>Chelicerata</taxon>
        <taxon>Arachnida</taxon>
        <taxon>Araneae</taxon>
        <taxon>Araneomorphae</taxon>
        <taxon>Entelegynae</taxon>
        <taxon>Araneoidea</taxon>
        <taxon>Araneidae</taxon>
        <taxon>Araneus</taxon>
    </lineage>
</organism>
<keyword evidence="2" id="KW-0285">Flavoprotein</keyword>
<dbReference type="Gene3D" id="3.30.560.10">
    <property type="entry name" value="Glucose Oxidase, domain 3"/>
    <property type="match status" value="1"/>
</dbReference>
<dbReference type="EMBL" id="BGPR01047238">
    <property type="protein sequence ID" value="GBO24252.1"/>
    <property type="molecule type" value="Genomic_DNA"/>
</dbReference>
<dbReference type="GO" id="GO:0016614">
    <property type="term" value="F:oxidoreductase activity, acting on CH-OH group of donors"/>
    <property type="evidence" value="ECO:0007669"/>
    <property type="project" value="InterPro"/>
</dbReference>
<evidence type="ECO:0000259" key="3">
    <source>
        <dbReference type="PROSITE" id="PS00623"/>
    </source>
</evidence>
<dbReference type="OrthoDB" id="269227at2759"/>
<sequence>MLLYTRHVRRSVSQPDLNPCDFFLWGHMKDTVYRKNPTTIADLQLIWPSGKGVGGSSILNGMIYVRGNRKNYDDWAAQGATGWSFKDVWPYFVKLEDNRDPDFLANGYHASGGPITVERPGYRSEIEDPILEAAQKLGYRVGDSNAARQTGFNELQGTFRNGQRCSTAKAYLVPAENRTNLDIVAGAHVRKVENPIPLKIRRVLGLLHAESYVRGQTSSRWCGAVRKLGEEVPAQASSDRLSKLRVPFQNSSRVASKLNVNIIKLISLLKRKKIDGRLSLRNGHWD</sequence>
<gene>
    <name evidence="4" type="primary">Gld_30</name>
    <name evidence="4" type="ORF">AVEN_136326_1</name>
</gene>
<dbReference type="SUPFAM" id="SSF51905">
    <property type="entry name" value="FAD/NAD(P)-binding domain"/>
    <property type="match status" value="1"/>
</dbReference>
<evidence type="ECO:0000313" key="5">
    <source>
        <dbReference type="Proteomes" id="UP000499080"/>
    </source>
</evidence>
<dbReference type="InterPro" id="IPR000172">
    <property type="entry name" value="GMC_OxRdtase_N"/>
</dbReference>
<dbReference type="PANTHER" id="PTHR11552">
    <property type="entry name" value="GLUCOSE-METHANOL-CHOLINE GMC OXIDOREDUCTASE"/>
    <property type="match status" value="1"/>
</dbReference>
<dbReference type="AlphaFoldDB" id="A0A4Y2VI75"/>
<evidence type="ECO:0000256" key="2">
    <source>
        <dbReference type="RuleBase" id="RU003968"/>
    </source>
</evidence>
<dbReference type="PANTHER" id="PTHR11552:SF186">
    <property type="entry name" value="GLUCOSE-METHANOL-CHOLINE OXIDOREDUCTASE N-TERMINAL DOMAIN-CONTAINING PROTEIN"/>
    <property type="match status" value="1"/>
</dbReference>
<dbReference type="PROSITE" id="PS00623">
    <property type="entry name" value="GMC_OXRED_1"/>
    <property type="match status" value="1"/>
</dbReference>
<comment type="similarity">
    <text evidence="1 2">Belongs to the GMC oxidoreductase family.</text>
</comment>
<dbReference type="GO" id="GO:0050660">
    <property type="term" value="F:flavin adenine dinucleotide binding"/>
    <property type="evidence" value="ECO:0007669"/>
    <property type="project" value="InterPro"/>
</dbReference>
<evidence type="ECO:0000313" key="4">
    <source>
        <dbReference type="EMBL" id="GBO24252.1"/>
    </source>
</evidence>